<dbReference type="NCBIfam" id="NF041265">
    <property type="entry name" value="NadS"/>
    <property type="match status" value="1"/>
</dbReference>
<gene>
    <name evidence="5" type="ORF">C0081_04350</name>
</gene>
<dbReference type="PROSITE" id="PS50943">
    <property type="entry name" value="HTH_CROC1"/>
    <property type="match status" value="1"/>
</dbReference>
<keyword evidence="6" id="KW-1185">Reference proteome</keyword>
<dbReference type="Pfam" id="PF01381">
    <property type="entry name" value="HTH_3"/>
    <property type="match status" value="1"/>
</dbReference>
<dbReference type="RefSeq" id="WP_101532585.1">
    <property type="nucleotide sequence ID" value="NZ_PKUQ01000007.1"/>
</dbReference>
<dbReference type="InterPro" id="IPR010982">
    <property type="entry name" value="Lambda_DNA-bd_dom_sf"/>
</dbReference>
<dbReference type="SUPFAM" id="SSF47413">
    <property type="entry name" value="lambda repressor-like DNA-binding domains"/>
    <property type="match status" value="1"/>
</dbReference>
<dbReference type="InterPro" id="IPR047761">
    <property type="entry name" value="NadS-like"/>
</dbReference>
<dbReference type="Gene3D" id="1.10.260.40">
    <property type="entry name" value="lambda repressor-like DNA-binding domains"/>
    <property type="match status" value="1"/>
</dbReference>
<proteinExistence type="predicted"/>
<dbReference type="EMBL" id="PKUQ01000007">
    <property type="protein sequence ID" value="PLW78459.1"/>
    <property type="molecule type" value="Genomic_DNA"/>
</dbReference>
<keyword evidence="1" id="KW-0805">Transcription regulation</keyword>
<evidence type="ECO:0000259" key="4">
    <source>
        <dbReference type="PROSITE" id="PS50943"/>
    </source>
</evidence>
<evidence type="ECO:0000256" key="3">
    <source>
        <dbReference type="ARBA" id="ARBA00023163"/>
    </source>
</evidence>
<feature type="domain" description="HTH cro/C1-type" evidence="4">
    <location>
        <begin position="35"/>
        <end position="71"/>
    </location>
</feature>
<dbReference type="GO" id="GO:0003677">
    <property type="term" value="F:DNA binding"/>
    <property type="evidence" value="ECO:0007669"/>
    <property type="project" value="UniProtKB-KW"/>
</dbReference>
<name>A0A2N5XVE8_9HYPH</name>
<dbReference type="CDD" id="cd00093">
    <property type="entry name" value="HTH_XRE"/>
    <property type="match status" value="1"/>
</dbReference>
<dbReference type="OrthoDB" id="461984at2"/>
<sequence>MSFADELLQSANEALAIAQGDAEPAGVYVPDVVDVVAIRKKQKLTQEAFAHRYGLPIGTIRDWEQKRRLPDRAATILLTVIDKAPTAVTQALANH</sequence>
<dbReference type="PANTHER" id="PTHR36511:SF4">
    <property type="entry name" value="ANTITOXIN MQSA"/>
    <property type="match status" value="1"/>
</dbReference>
<reference evidence="5 6" key="1">
    <citation type="submission" date="2018-01" db="EMBL/GenBank/DDBJ databases">
        <title>The draft genome sequence of Cohaesibacter sp. H1304.</title>
        <authorList>
            <person name="Wang N.-N."/>
            <person name="Du Z.-J."/>
        </authorList>
    </citation>
    <scope>NUCLEOTIDE SEQUENCE [LARGE SCALE GENOMIC DNA]</scope>
    <source>
        <strain evidence="5 6">H1304</strain>
    </source>
</reference>
<evidence type="ECO:0000256" key="1">
    <source>
        <dbReference type="ARBA" id="ARBA00023015"/>
    </source>
</evidence>
<dbReference type="InterPro" id="IPR001387">
    <property type="entry name" value="Cro/C1-type_HTH"/>
</dbReference>
<organism evidence="5 6">
    <name type="scientific">Cohaesibacter celericrescens</name>
    <dbReference type="NCBI Taxonomy" id="2067669"/>
    <lineage>
        <taxon>Bacteria</taxon>
        <taxon>Pseudomonadati</taxon>
        <taxon>Pseudomonadota</taxon>
        <taxon>Alphaproteobacteria</taxon>
        <taxon>Hyphomicrobiales</taxon>
        <taxon>Cohaesibacteraceae</taxon>
    </lineage>
</organism>
<evidence type="ECO:0000256" key="2">
    <source>
        <dbReference type="ARBA" id="ARBA00023125"/>
    </source>
</evidence>
<accession>A0A2N5XVE8</accession>
<dbReference type="PANTHER" id="PTHR36511">
    <property type="entry name" value="MERR FAMILY BACTERIAL REGULATORY PROTEIN"/>
    <property type="match status" value="1"/>
</dbReference>
<dbReference type="AlphaFoldDB" id="A0A2N5XVE8"/>
<dbReference type="Proteomes" id="UP000234881">
    <property type="component" value="Unassembled WGS sequence"/>
</dbReference>
<evidence type="ECO:0000313" key="5">
    <source>
        <dbReference type="EMBL" id="PLW78459.1"/>
    </source>
</evidence>
<dbReference type="InterPro" id="IPR052359">
    <property type="entry name" value="HTH-type_reg/antitoxin"/>
</dbReference>
<keyword evidence="3" id="KW-0804">Transcription</keyword>
<evidence type="ECO:0000313" key="6">
    <source>
        <dbReference type="Proteomes" id="UP000234881"/>
    </source>
</evidence>
<protein>
    <submittedName>
        <fullName evidence="5">Transcriptional regulator</fullName>
    </submittedName>
</protein>
<comment type="caution">
    <text evidence="5">The sequence shown here is derived from an EMBL/GenBank/DDBJ whole genome shotgun (WGS) entry which is preliminary data.</text>
</comment>
<keyword evidence="2" id="KW-0238">DNA-binding</keyword>